<sequence length="74" mass="8204">MKSVPARALEARIRADLDLGSNSRCSGKNMKTASVSALDRCKGRPLVDERLSGFLIFELWETGKIAVVELGRRR</sequence>
<dbReference type="EMBL" id="DPIY01000011">
    <property type="protein sequence ID" value="HCT58630.1"/>
    <property type="molecule type" value="Genomic_DNA"/>
</dbReference>
<organism evidence="1 2">
    <name type="scientific">Gemmatimonas aurantiaca</name>
    <dbReference type="NCBI Taxonomy" id="173480"/>
    <lineage>
        <taxon>Bacteria</taxon>
        <taxon>Pseudomonadati</taxon>
        <taxon>Gemmatimonadota</taxon>
        <taxon>Gemmatimonadia</taxon>
        <taxon>Gemmatimonadales</taxon>
        <taxon>Gemmatimonadaceae</taxon>
        <taxon>Gemmatimonas</taxon>
    </lineage>
</organism>
<name>A0A3D4VBX9_9BACT</name>
<evidence type="ECO:0000313" key="2">
    <source>
        <dbReference type="Proteomes" id="UP000264071"/>
    </source>
</evidence>
<proteinExistence type="predicted"/>
<evidence type="ECO:0000313" key="1">
    <source>
        <dbReference type="EMBL" id="HCT58630.1"/>
    </source>
</evidence>
<accession>A0A3D4VBX9</accession>
<dbReference type="AlphaFoldDB" id="A0A3D4VBX9"/>
<comment type="caution">
    <text evidence="1">The sequence shown here is derived from an EMBL/GenBank/DDBJ whole genome shotgun (WGS) entry which is preliminary data.</text>
</comment>
<dbReference type="Proteomes" id="UP000264071">
    <property type="component" value="Unassembled WGS sequence"/>
</dbReference>
<protein>
    <submittedName>
        <fullName evidence="1">Uncharacterized protein</fullName>
    </submittedName>
</protein>
<reference evidence="1 2" key="1">
    <citation type="journal article" date="2018" name="Nat. Biotechnol.">
        <title>A standardized bacterial taxonomy based on genome phylogeny substantially revises the tree of life.</title>
        <authorList>
            <person name="Parks D.H."/>
            <person name="Chuvochina M."/>
            <person name="Waite D.W."/>
            <person name="Rinke C."/>
            <person name="Skarshewski A."/>
            <person name="Chaumeil P.A."/>
            <person name="Hugenholtz P."/>
        </authorList>
    </citation>
    <scope>NUCLEOTIDE SEQUENCE [LARGE SCALE GENOMIC DNA]</scope>
    <source>
        <strain evidence="1">UBA8844</strain>
    </source>
</reference>
<gene>
    <name evidence="1" type="ORF">DGD08_15605</name>
</gene>